<dbReference type="PROSITE" id="PS51194">
    <property type="entry name" value="HELICASE_CTER"/>
    <property type="match status" value="1"/>
</dbReference>
<dbReference type="Proteomes" id="UP001232445">
    <property type="component" value="Unassembled WGS sequence"/>
</dbReference>
<proteinExistence type="inferred from homology"/>
<dbReference type="InterPro" id="IPR041236">
    <property type="entry name" value="PriA_C"/>
</dbReference>
<comment type="function">
    <text evidence="11">Initiates the restart of stalled replication forks, which reloads the replicative helicase on sites other than the origin of replication. Recognizes and binds to abandoned replication forks and remodels them to uncover a helicase loading site. Promotes assembly of the primosome at these replication forks.</text>
</comment>
<dbReference type="InterPro" id="IPR040498">
    <property type="entry name" value="PriA_CRR"/>
</dbReference>
<keyword evidence="3 11" id="KW-0479">Metal-binding</keyword>
<dbReference type="SUPFAM" id="SSF52540">
    <property type="entry name" value="P-loop containing nucleoside triphosphate hydrolases"/>
    <property type="match status" value="2"/>
</dbReference>
<keyword evidence="6 11" id="KW-0347">Helicase</keyword>
<feature type="binding site" evidence="11">
    <location>
        <position position="525"/>
    </location>
    <ligand>
        <name>Zn(2+)</name>
        <dbReference type="ChEBI" id="CHEBI:29105"/>
        <label>1</label>
    </ligand>
</feature>
<evidence type="ECO:0000313" key="14">
    <source>
        <dbReference type="EMBL" id="MDQ0337557.1"/>
    </source>
</evidence>
<evidence type="ECO:0000256" key="6">
    <source>
        <dbReference type="ARBA" id="ARBA00022806"/>
    </source>
</evidence>
<evidence type="ECO:0000256" key="5">
    <source>
        <dbReference type="ARBA" id="ARBA00022801"/>
    </source>
</evidence>
<dbReference type="CDD" id="cd18804">
    <property type="entry name" value="SF2_C_priA"/>
    <property type="match status" value="1"/>
</dbReference>
<dbReference type="InterPro" id="IPR042115">
    <property type="entry name" value="PriA_3primeBD_sf"/>
</dbReference>
<evidence type="ECO:0000256" key="9">
    <source>
        <dbReference type="ARBA" id="ARBA00023125"/>
    </source>
</evidence>
<feature type="binding site" evidence="11">
    <location>
        <position position="485"/>
    </location>
    <ligand>
        <name>Zn(2+)</name>
        <dbReference type="ChEBI" id="CHEBI:29105"/>
        <label>1</label>
    </ligand>
</feature>
<dbReference type="RefSeq" id="WP_307334761.1">
    <property type="nucleotide sequence ID" value="NZ_JAUSUQ010000001.1"/>
</dbReference>
<dbReference type="SMART" id="SM00490">
    <property type="entry name" value="HELICc"/>
    <property type="match status" value="1"/>
</dbReference>
<evidence type="ECO:0000256" key="3">
    <source>
        <dbReference type="ARBA" id="ARBA00022723"/>
    </source>
</evidence>
<name>A0ABU0CN24_9BACI</name>
<dbReference type="InterPro" id="IPR041222">
    <property type="entry name" value="PriA_3primeBD"/>
</dbReference>
<accession>A0ABU0CN24</accession>
<sequence length="777" mass="89013">MDHQGNEKPAANGAVAEVIVDVPVLATDKPYHYRIPPILSGRVQTGSRVVISFGPRKVQGYVIGIKTAETDLDSLKEIEEVLDEKPPLTSELLALAEWMSKRYVCFRSTAIQAMLPGALKAKPTKQVIYTASGEKRVVYGLEDHNKTKHISYVTLLQQEEKLLQLLEELPKQASKQRAVIHYLVGHKHKMRLDELLKACQTTRATVQSLQDKGIVKITKEEEIRDPYRGRAFVKTAPLPLTPAQEQVYHRIVQAIEEEQHQTFLLHGVTGSGKTEVYLQAIARVLEKGREVIVLVPEISLTPQMVERFKGRFGEQVVVVHSRLSAGERYDAWRKIRDGKARVVIGARSALFAPVERLGLIIIDEEHESSYKQEESPRYHARDVAIFRAQYHQAPVILGSATPSLESYARARKNIYTLLPLKQRVHGQGLPPVEVVDMRQELESGNRTLFSRYLYHKIEERLQRNEQIVLFLNRRGFSTFVMCRDCGFVLQCPHCEISLTYHKVNHTCRCHYCGYTEQTLSYCPHCQSKHIRFFGTGTQKVEEALSQAFPGIRVIRMDVDTTRRKGAHEKLLNAFREHQADCLLGTQMIAKGLDFDNVTLVGVIAADSLLHLPDFRAAERTFQLLTQVSGRAGRYHKPGEVVVQTYTPDHYSIRCASQHDYHTFYEQEMRYRYQKGYPPFYYLSLLLFTHEDLTYCIKSAEEAASWLKARLSKESIVLGPVAAPIPRIKDRYRYQCMIKYRNEPKLSQLLMELMNQMQPQIIKNHLQLQIDMEPQAIL</sequence>
<keyword evidence="10 11" id="KW-0413">Isomerase</keyword>
<feature type="binding site" evidence="11">
    <location>
        <position position="482"/>
    </location>
    <ligand>
        <name>Zn(2+)</name>
        <dbReference type="ChEBI" id="CHEBI:29105"/>
        <label>1</label>
    </ligand>
</feature>
<dbReference type="CDD" id="cd17929">
    <property type="entry name" value="DEXHc_priA"/>
    <property type="match status" value="1"/>
</dbReference>
<comment type="similarity">
    <text evidence="11">Belongs to the helicase family. PriA subfamily.</text>
</comment>
<evidence type="ECO:0000256" key="1">
    <source>
        <dbReference type="ARBA" id="ARBA00022515"/>
    </source>
</evidence>
<dbReference type="NCBIfam" id="TIGR00595">
    <property type="entry name" value="priA"/>
    <property type="match status" value="1"/>
</dbReference>
<keyword evidence="2 11" id="KW-0235">DNA replication</keyword>
<evidence type="ECO:0000256" key="10">
    <source>
        <dbReference type="ARBA" id="ARBA00023235"/>
    </source>
</evidence>
<dbReference type="SMART" id="SM00487">
    <property type="entry name" value="DEXDc"/>
    <property type="match status" value="1"/>
</dbReference>
<evidence type="ECO:0000256" key="8">
    <source>
        <dbReference type="ARBA" id="ARBA00022840"/>
    </source>
</evidence>
<evidence type="ECO:0000256" key="11">
    <source>
        <dbReference type="HAMAP-Rule" id="MF_00983"/>
    </source>
</evidence>
<evidence type="ECO:0000259" key="12">
    <source>
        <dbReference type="PROSITE" id="PS51192"/>
    </source>
</evidence>
<organism evidence="14 15">
    <name type="scientific">Caldalkalibacillus uzonensis</name>
    <dbReference type="NCBI Taxonomy" id="353224"/>
    <lineage>
        <taxon>Bacteria</taxon>
        <taxon>Bacillati</taxon>
        <taxon>Bacillota</taxon>
        <taxon>Bacilli</taxon>
        <taxon>Bacillales</taxon>
        <taxon>Bacillaceae</taxon>
        <taxon>Caldalkalibacillus</taxon>
    </lineage>
</organism>
<dbReference type="EC" id="5.6.2.4" evidence="11"/>
<feature type="binding site" evidence="11">
    <location>
        <position position="494"/>
    </location>
    <ligand>
        <name>Zn(2+)</name>
        <dbReference type="ChEBI" id="CHEBI:29105"/>
        <label>2</label>
    </ligand>
</feature>
<keyword evidence="5 11" id="KW-0378">Hydrolase</keyword>
<dbReference type="NCBIfam" id="NF004066">
    <property type="entry name" value="PRK05580.1-3"/>
    <property type="match status" value="1"/>
</dbReference>
<feature type="binding site" evidence="11">
    <location>
        <position position="509"/>
    </location>
    <ligand>
        <name>Zn(2+)</name>
        <dbReference type="ChEBI" id="CHEBI:29105"/>
        <label>2</label>
    </ligand>
</feature>
<comment type="subunit">
    <text evidence="11">Component of the replication restart primosome.</text>
</comment>
<feature type="domain" description="Helicase ATP-binding" evidence="12">
    <location>
        <begin position="254"/>
        <end position="420"/>
    </location>
</feature>
<reference evidence="14 15" key="1">
    <citation type="submission" date="2023-07" db="EMBL/GenBank/DDBJ databases">
        <title>Genomic Encyclopedia of Type Strains, Phase IV (KMG-IV): sequencing the most valuable type-strain genomes for metagenomic binning, comparative biology and taxonomic classification.</title>
        <authorList>
            <person name="Goeker M."/>
        </authorList>
    </citation>
    <scope>NUCLEOTIDE SEQUENCE [LARGE SCALE GENOMIC DNA]</scope>
    <source>
        <strain evidence="14 15">DSM 17740</strain>
    </source>
</reference>
<comment type="caution">
    <text evidence="14">The sequence shown here is derived from an EMBL/GenBank/DDBJ whole genome shotgun (WGS) entry which is preliminary data.</text>
</comment>
<keyword evidence="9 11" id="KW-0238">DNA-binding</keyword>
<comment type="catalytic activity">
    <reaction evidence="11">
        <text>Couples ATP hydrolysis with the unwinding of duplex DNA by translocating in the 3'-5' direction.</text>
        <dbReference type="EC" id="5.6.2.4"/>
    </reaction>
</comment>
<keyword evidence="1 11" id="KW-0639">Primosome</keyword>
<dbReference type="Pfam" id="PF18319">
    <property type="entry name" value="Zn_ribbon_PriA"/>
    <property type="match status" value="1"/>
</dbReference>
<dbReference type="HAMAP" id="MF_00983">
    <property type="entry name" value="PriA"/>
    <property type="match status" value="1"/>
</dbReference>
<dbReference type="Gene3D" id="3.40.1440.60">
    <property type="entry name" value="PriA, 3(prime) DNA-binding domain"/>
    <property type="match status" value="1"/>
</dbReference>
<dbReference type="PANTHER" id="PTHR30580">
    <property type="entry name" value="PRIMOSOMAL PROTEIN N"/>
    <property type="match status" value="1"/>
</dbReference>
<evidence type="ECO:0000256" key="2">
    <source>
        <dbReference type="ARBA" id="ARBA00022705"/>
    </source>
</evidence>
<evidence type="ECO:0000313" key="15">
    <source>
        <dbReference type="Proteomes" id="UP001232445"/>
    </source>
</evidence>
<dbReference type="InterPro" id="IPR027417">
    <property type="entry name" value="P-loop_NTPase"/>
</dbReference>
<dbReference type="InterPro" id="IPR014001">
    <property type="entry name" value="Helicase_ATP-bd"/>
</dbReference>
<evidence type="ECO:0000256" key="4">
    <source>
        <dbReference type="ARBA" id="ARBA00022741"/>
    </source>
</evidence>
<comment type="cofactor">
    <cofactor evidence="11">
        <name>Zn(2+)</name>
        <dbReference type="ChEBI" id="CHEBI:29105"/>
    </cofactor>
    <text evidence="11">Binds 2 zinc ions per subunit.</text>
</comment>
<dbReference type="InterPro" id="IPR006935">
    <property type="entry name" value="Helicase/UvrB_N"/>
</dbReference>
<feature type="domain" description="Helicase C-terminal" evidence="13">
    <location>
        <begin position="514"/>
        <end position="687"/>
    </location>
</feature>
<keyword evidence="8 11" id="KW-0067">ATP-binding</keyword>
<feature type="binding site" evidence="11">
    <location>
        <position position="522"/>
    </location>
    <ligand>
        <name>Zn(2+)</name>
        <dbReference type="ChEBI" id="CHEBI:29105"/>
        <label>1</label>
    </ligand>
</feature>
<dbReference type="InterPro" id="IPR001650">
    <property type="entry name" value="Helicase_C-like"/>
</dbReference>
<comment type="catalytic activity">
    <reaction evidence="11">
        <text>ATP + H2O = ADP + phosphate + H(+)</text>
        <dbReference type="Rhea" id="RHEA:13065"/>
        <dbReference type="ChEBI" id="CHEBI:15377"/>
        <dbReference type="ChEBI" id="CHEBI:15378"/>
        <dbReference type="ChEBI" id="CHEBI:30616"/>
        <dbReference type="ChEBI" id="CHEBI:43474"/>
        <dbReference type="ChEBI" id="CHEBI:456216"/>
        <dbReference type="EC" id="5.6.2.4"/>
    </reaction>
</comment>
<dbReference type="Pfam" id="PF00271">
    <property type="entry name" value="Helicase_C"/>
    <property type="match status" value="1"/>
</dbReference>
<keyword evidence="7 11" id="KW-0862">Zinc</keyword>
<dbReference type="PANTHER" id="PTHR30580:SF0">
    <property type="entry name" value="PRIMOSOMAL PROTEIN N"/>
    <property type="match status" value="1"/>
</dbReference>
<dbReference type="Pfam" id="PF18074">
    <property type="entry name" value="PriA_C"/>
    <property type="match status" value="1"/>
</dbReference>
<feature type="binding site" evidence="11">
    <location>
        <position position="512"/>
    </location>
    <ligand>
        <name>Zn(2+)</name>
        <dbReference type="ChEBI" id="CHEBI:29105"/>
        <label>2</label>
    </ligand>
</feature>
<dbReference type="Pfam" id="PF17764">
    <property type="entry name" value="PriA_3primeBD"/>
    <property type="match status" value="1"/>
</dbReference>
<protein>
    <recommendedName>
        <fullName evidence="11">Replication restart protein PriA</fullName>
    </recommendedName>
    <alternativeName>
        <fullName evidence="11">ATP-dependent DNA helicase PriA</fullName>
        <ecNumber evidence="11">5.6.2.4</ecNumber>
    </alternativeName>
    <alternativeName>
        <fullName evidence="11">DNA 3'-5' helicase PriA</fullName>
    </alternativeName>
</protein>
<dbReference type="Gene3D" id="3.40.50.300">
    <property type="entry name" value="P-loop containing nucleotide triphosphate hydrolases"/>
    <property type="match status" value="2"/>
</dbReference>
<dbReference type="InterPro" id="IPR005259">
    <property type="entry name" value="PriA"/>
</dbReference>
<feature type="binding site" evidence="11">
    <location>
        <position position="491"/>
    </location>
    <ligand>
        <name>Zn(2+)</name>
        <dbReference type="ChEBI" id="CHEBI:29105"/>
        <label>2</label>
    </ligand>
</feature>
<dbReference type="Pfam" id="PF04851">
    <property type="entry name" value="ResIII"/>
    <property type="match status" value="1"/>
</dbReference>
<keyword evidence="4 11" id="KW-0547">Nucleotide-binding</keyword>
<evidence type="ECO:0000256" key="7">
    <source>
        <dbReference type="ARBA" id="ARBA00022833"/>
    </source>
</evidence>
<dbReference type="PROSITE" id="PS51192">
    <property type="entry name" value="HELICASE_ATP_BIND_1"/>
    <property type="match status" value="1"/>
</dbReference>
<evidence type="ECO:0000259" key="13">
    <source>
        <dbReference type="PROSITE" id="PS51194"/>
    </source>
</evidence>
<gene>
    <name evidence="11" type="primary">priA</name>
    <name evidence="14" type="ORF">J2S00_000327</name>
</gene>
<keyword evidence="15" id="KW-1185">Reference proteome</keyword>
<dbReference type="EMBL" id="JAUSUQ010000001">
    <property type="protein sequence ID" value="MDQ0337557.1"/>
    <property type="molecule type" value="Genomic_DNA"/>
</dbReference>
<dbReference type="GO" id="GO:0016787">
    <property type="term" value="F:hydrolase activity"/>
    <property type="evidence" value="ECO:0007669"/>
    <property type="project" value="UniProtKB-KW"/>
</dbReference>